<protein>
    <recommendedName>
        <fullName evidence="3">Exosporium leader peptide</fullName>
    </recommendedName>
</protein>
<name>A0A9W5R248_BACCE</name>
<accession>A0A9W5R248</accession>
<comment type="caution">
    <text evidence="1">The sequence shown here is derived from an EMBL/GenBank/DDBJ whole genome shotgun (WGS) entry which is preliminary data.</text>
</comment>
<gene>
    <name evidence="1" type="ORF">IKC_06436</name>
</gene>
<dbReference type="EMBL" id="AHFK01000087">
    <property type="protein sequence ID" value="EOQ04584.1"/>
    <property type="molecule type" value="Genomic_DNA"/>
</dbReference>
<reference evidence="1 2" key="1">
    <citation type="submission" date="2012-12" db="EMBL/GenBank/DDBJ databases">
        <title>The Genome Sequence of Bacillus cereus VD184.</title>
        <authorList>
            <consortium name="The Broad Institute Genome Sequencing Platform"/>
            <consortium name="The Broad Institute Genome Sequencing Center for Infectious Disease"/>
            <person name="Feldgarden M."/>
            <person name="Van der Auwera G.A."/>
            <person name="Mahillon J."/>
            <person name="Duprez V."/>
            <person name="Timmery S."/>
            <person name="Mattelet C."/>
            <person name="Dierick K."/>
            <person name="Sun M."/>
            <person name="Yu Z."/>
            <person name="Zhu L."/>
            <person name="Hu X."/>
            <person name="Shank E.B."/>
            <person name="Swiecicka I."/>
            <person name="Hansen B.M."/>
            <person name="Andrup L."/>
            <person name="Walker B."/>
            <person name="Young S.K."/>
            <person name="Zeng Q."/>
            <person name="Gargeya S."/>
            <person name="Fitzgerald M."/>
            <person name="Haas B."/>
            <person name="Abouelleil A."/>
            <person name="Alvarado L."/>
            <person name="Arachchi H.M."/>
            <person name="Berlin A.M."/>
            <person name="Chapman S.B."/>
            <person name="Dewar J."/>
            <person name="Goldberg J."/>
            <person name="Griggs A."/>
            <person name="Gujja S."/>
            <person name="Hansen M."/>
            <person name="Howarth C."/>
            <person name="Imamovic A."/>
            <person name="Larimer J."/>
            <person name="McCowan C."/>
            <person name="Murphy C."/>
            <person name="Neiman D."/>
            <person name="Pearson M."/>
            <person name="Priest M."/>
            <person name="Roberts A."/>
            <person name="Saif S."/>
            <person name="Shea T."/>
            <person name="Sisk P."/>
            <person name="Sykes S."/>
            <person name="Wortman J."/>
            <person name="Nusbaum C."/>
            <person name="Birren B."/>
        </authorList>
    </citation>
    <scope>NUCLEOTIDE SEQUENCE [LARGE SCALE GENOMIC DNA]</scope>
    <source>
        <strain evidence="1 2">VD184</strain>
    </source>
</reference>
<proteinExistence type="predicted"/>
<evidence type="ECO:0000313" key="2">
    <source>
        <dbReference type="Proteomes" id="UP000014028"/>
    </source>
</evidence>
<evidence type="ECO:0000313" key="1">
    <source>
        <dbReference type="EMBL" id="EOQ04584.1"/>
    </source>
</evidence>
<sequence>MNRFNKFNHCHIPCAFPIPPIGPTGPTGITGPGVVPFANAIIDGPQIIPPLGSVTLGVAPNATNDITFFNQNTLIINTPGVYVIIATLNFAPGQRADSTISFLGTGSISGFFGGLGNADTVGPITDIELRKFQAGDTIQLINRNTDTSITIIDGIIDGGILQFSAGRLIVYKISELP</sequence>
<dbReference type="AlphaFoldDB" id="A0A9W5R248"/>
<organism evidence="1 2">
    <name type="scientific">Bacillus cereus VD184</name>
    <dbReference type="NCBI Taxonomy" id="1053242"/>
    <lineage>
        <taxon>Bacteria</taxon>
        <taxon>Bacillati</taxon>
        <taxon>Bacillota</taxon>
        <taxon>Bacilli</taxon>
        <taxon>Bacillales</taxon>
        <taxon>Bacillaceae</taxon>
        <taxon>Bacillus</taxon>
        <taxon>Bacillus cereus group</taxon>
    </lineage>
</organism>
<evidence type="ECO:0008006" key="3">
    <source>
        <dbReference type="Google" id="ProtNLM"/>
    </source>
</evidence>
<dbReference type="Proteomes" id="UP000014028">
    <property type="component" value="Unassembled WGS sequence"/>
</dbReference>